<gene>
    <name evidence="2" type="ORF">Q8A70_13610</name>
</gene>
<organism evidence="2 3">
    <name type="scientific">Dongia sedimenti</name>
    <dbReference type="NCBI Taxonomy" id="3064282"/>
    <lineage>
        <taxon>Bacteria</taxon>
        <taxon>Pseudomonadati</taxon>
        <taxon>Pseudomonadota</taxon>
        <taxon>Alphaproteobacteria</taxon>
        <taxon>Rhodospirillales</taxon>
        <taxon>Dongiaceae</taxon>
        <taxon>Dongia</taxon>
    </lineage>
</organism>
<sequence length="140" mass="15605">MLEGYFALSGRLRRWRFFLYGLVLWIIIPVLILLAIPAVGNARYPFAASLIAVVAIGAFWCWAGMALVVKRLHDLNRSGWHYVWMFLLPGLLGGGLSFDWSRGQWSIGYSQAGGIIPLLALLYLIFGRGSDGPNDYGYPP</sequence>
<evidence type="ECO:0000256" key="1">
    <source>
        <dbReference type="SAM" id="Phobius"/>
    </source>
</evidence>
<dbReference type="RefSeq" id="WP_379956200.1">
    <property type="nucleotide sequence ID" value="NZ_JAUYVI010000004.1"/>
</dbReference>
<evidence type="ECO:0000313" key="3">
    <source>
        <dbReference type="Proteomes" id="UP001230156"/>
    </source>
</evidence>
<name>A0ABU0YLV5_9PROT</name>
<feature type="transmembrane region" description="Helical" evidence="1">
    <location>
        <begin position="81"/>
        <end position="101"/>
    </location>
</feature>
<keyword evidence="3" id="KW-1185">Reference proteome</keyword>
<protein>
    <submittedName>
        <fullName evidence="2">DUF805 domain-containing protein</fullName>
    </submittedName>
</protein>
<dbReference type="PANTHER" id="PTHR34980">
    <property type="entry name" value="INNER MEMBRANE PROTEIN-RELATED-RELATED"/>
    <property type="match status" value="1"/>
</dbReference>
<keyword evidence="1" id="KW-0812">Transmembrane</keyword>
<proteinExistence type="predicted"/>
<dbReference type="EMBL" id="JAUYVI010000004">
    <property type="protein sequence ID" value="MDQ7248716.1"/>
    <property type="molecule type" value="Genomic_DNA"/>
</dbReference>
<evidence type="ECO:0000313" key="2">
    <source>
        <dbReference type="EMBL" id="MDQ7248716.1"/>
    </source>
</evidence>
<comment type="caution">
    <text evidence="2">The sequence shown here is derived from an EMBL/GenBank/DDBJ whole genome shotgun (WGS) entry which is preliminary data.</text>
</comment>
<dbReference type="Proteomes" id="UP001230156">
    <property type="component" value="Unassembled WGS sequence"/>
</dbReference>
<feature type="transmembrane region" description="Helical" evidence="1">
    <location>
        <begin position="17"/>
        <end position="40"/>
    </location>
</feature>
<reference evidence="3" key="1">
    <citation type="submission" date="2023-08" db="EMBL/GenBank/DDBJ databases">
        <title>Rhodospirillaceae gen. nov., a novel taxon isolated from the Yangtze River Yuezi River estuary sludge.</title>
        <authorList>
            <person name="Ruan L."/>
        </authorList>
    </citation>
    <scope>NUCLEOTIDE SEQUENCE [LARGE SCALE GENOMIC DNA]</scope>
    <source>
        <strain evidence="3">R-7</strain>
    </source>
</reference>
<dbReference type="Pfam" id="PF05656">
    <property type="entry name" value="DUF805"/>
    <property type="match status" value="1"/>
</dbReference>
<feature type="transmembrane region" description="Helical" evidence="1">
    <location>
        <begin position="46"/>
        <end position="69"/>
    </location>
</feature>
<dbReference type="InterPro" id="IPR008523">
    <property type="entry name" value="DUF805"/>
</dbReference>
<keyword evidence="1" id="KW-0472">Membrane</keyword>
<accession>A0ABU0YLV5</accession>
<feature type="transmembrane region" description="Helical" evidence="1">
    <location>
        <begin position="107"/>
        <end position="126"/>
    </location>
</feature>
<keyword evidence="1" id="KW-1133">Transmembrane helix</keyword>